<gene>
    <name evidence="1" type="ORF">A7K91_01980</name>
</gene>
<protein>
    <submittedName>
        <fullName evidence="1">Uncharacterized protein</fullName>
    </submittedName>
</protein>
<evidence type="ECO:0000313" key="1">
    <source>
        <dbReference type="EMBL" id="OBR62409.1"/>
    </source>
</evidence>
<dbReference type="AlphaFoldDB" id="A0A1A5Y9W3"/>
<proteinExistence type="predicted"/>
<evidence type="ECO:0000313" key="2">
    <source>
        <dbReference type="Proteomes" id="UP000092024"/>
    </source>
</evidence>
<organism evidence="1 2">
    <name type="scientific">Paenibacillus oryzae</name>
    <dbReference type="NCBI Taxonomy" id="1844972"/>
    <lineage>
        <taxon>Bacteria</taxon>
        <taxon>Bacillati</taxon>
        <taxon>Bacillota</taxon>
        <taxon>Bacilli</taxon>
        <taxon>Bacillales</taxon>
        <taxon>Paenibacillaceae</taxon>
        <taxon>Paenibacillus</taxon>
    </lineage>
</organism>
<accession>A0A1A5Y9W3</accession>
<dbReference type="OrthoDB" id="2664080at2"/>
<keyword evidence="2" id="KW-1185">Reference proteome</keyword>
<dbReference type="RefSeq" id="WP_068687269.1">
    <property type="nucleotide sequence ID" value="NZ_LYPA01000080.1"/>
</dbReference>
<dbReference type="Proteomes" id="UP000092024">
    <property type="component" value="Unassembled WGS sequence"/>
</dbReference>
<comment type="caution">
    <text evidence="1">The sequence shown here is derived from an EMBL/GenBank/DDBJ whole genome shotgun (WGS) entry which is preliminary data.</text>
</comment>
<name>A0A1A5Y9W3_9BACL</name>
<dbReference type="STRING" id="1844972.A7K91_01980"/>
<sequence>MKKFMRRLLIFLVVAAVLIGGGLWWFSSYIAPDQERDLAYGRIDVREKALEMIRAMKPELLLSEQDINNLIKMNMDPVYSDAVTVNGGDFSLEGSRLLADLNITYYDRFPAGVQAVYDMKWDGSTIKLEPVSLRLKDISLPVSMLEEITVPLDLPVGDLFTVKDVQFATGQIKILFNMQLPF</sequence>
<reference evidence="1 2" key="1">
    <citation type="submission" date="2016-05" db="EMBL/GenBank/DDBJ databases">
        <title>Paenibacillus oryzae. sp. nov., isolated from the rice root.</title>
        <authorList>
            <person name="Zhang J."/>
            <person name="Zhang X."/>
        </authorList>
    </citation>
    <scope>NUCLEOTIDE SEQUENCE [LARGE SCALE GENOMIC DNA]</scope>
    <source>
        <strain evidence="1 2">1DrF-4</strain>
    </source>
</reference>
<dbReference type="EMBL" id="LYPA01000080">
    <property type="protein sequence ID" value="OBR62409.1"/>
    <property type="molecule type" value="Genomic_DNA"/>
</dbReference>